<reference evidence="1" key="2">
    <citation type="journal article" date="2015" name="Fish Shellfish Immunol.">
        <title>Early steps in the European eel (Anguilla anguilla)-Vibrio vulnificus interaction in the gills: Role of the RtxA13 toxin.</title>
        <authorList>
            <person name="Callol A."/>
            <person name="Pajuelo D."/>
            <person name="Ebbesson L."/>
            <person name="Teles M."/>
            <person name="MacKenzie S."/>
            <person name="Amaro C."/>
        </authorList>
    </citation>
    <scope>NUCLEOTIDE SEQUENCE</scope>
</reference>
<reference evidence="1" key="1">
    <citation type="submission" date="2014-11" db="EMBL/GenBank/DDBJ databases">
        <authorList>
            <person name="Amaro Gonzalez C."/>
        </authorList>
    </citation>
    <scope>NUCLEOTIDE SEQUENCE</scope>
</reference>
<sequence length="20" mass="2338">MNIQMHLCLQGGFPRLRIPL</sequence>
<proteinExistence type="predicted"/>
<organism evidence="1">
    <name type="scientific">Anguilla anguilla</name>
    <name type="common">European freshwater eel</name>
    <name type="synonym">Muraena anguilla</name>
    <dbReference type="NCBI Taxonomy" id="7936"/>
    <lineage>
        <taxon>Eukaryota</taxon>
        <taxon>Metazoa</taxon>
        <taxon>Chordata</taxon>
        <taxon>Craniata</taxon>
        <taxon>Vertebrata</taxon>
        <taxon>Euteleostomi</taxon>
        <taxon>Actinopterygii</taxon>
        <taxon>Neopterygii</taxon>
        <taxon>Teleostei</taxon>
        <taxon>Anguilliformes</taxon>
        <taxon>Anguillidae</taxon>
        <taxon>Anguilla</taxon>
    </lineage>
</organism>
<accession>A0A0E9TS05</accession>
<name>A0A0E9TS05_ANGAN</name>
<protein>
    <submittedName>
        <fullName evidence="1">Uncharacterized protein</fullName>
    </submittedName>
</protein>
<evidence type="ECO:0000313" key="1">
    <source>
        <dbReference type="EMBL" id="JAH56489.1"/>
    </source>
</evidence>
<dbReference type="EMBL" id="GBXM01052088">
    <property type="protein sequence ID" value="JAH56489.1"/>
    <property type="molecule type" value="Transcribed_RNA"/>
</dbReference>
<dbReference type="AlphaFoldDB" id="A0A0E9TS05"/>